<evidence type="ECO:0000313" key="2">
    <source>
        <dbReference type="Proteomes" id="UP001238088"/>
    </source>
</evidence>
<dbReference type="EMBL" id="JAUSUB010000046">
    <property type="protein sequence ID" value="MDQ0273662.1"/>
    <property type="molecule type" value="Genomic_DNA"/>
</dbReference>
<evidence type="ECO:0000313" key="1">
    <source>
        <dbReference type="EMBL" id="MDQ0273662.1"/>
    </source>
</evidence>
<organism evidence="1 2">
    <name type="scientific">Cytobacillus purgationiresistens</name>
    <dbReference type="NCBI Taxonomy" id="863449"/>
    <lineage>
        <taxon>Bacteria</taxon>
        <taxon>Bacillati</taxon>
        <taxon>Bacillota</taxon>
        <taxon>Bacilli</taxon>
        <taxon>Bacillales</taxon>
        <taxon>Bacillaceae</taxon>
        <taxon>Cytobacillus</taxon>
    </lineage>
</organism>
<gene>
    <name evidence="1" type="ORF">J2S17_005594</name>
</gene>
<keyword evidence="2" id="KW-1185">Reference proteome</keyword>
<dbReference type="Proteomes" id="UP001238088">
    <property type="component" value="Unassembled WGS sequence"/>
</dbReference>
<reference evidence="1 2" key="1">
    <citation type="submission" date="2023-07" db="EMBL/GenBank/DDBJ databases">
        <title>Genomic Encyclopedia of Type Strains, Phase IV (KMG-IV): sequencing the most valuable type-strain genomes for metagenomic binning, comparative biology and taxonomic classification.</title>
        <authorList>
            <person name="Goeker M."/>
        </authorList>
    </citation>
    <scope>NUCLEOTIDE SEQUENCE [LARGE SCALE GENOMIC DNA]</scope>
    <source>
        <strain evidence="1 2">DSM 23494</strain>
    </source>
</reference>
<sequence length="69" mass="7792">MMYLSYRVLYFNKRVALAALFLLELSGQVSLTGSINKTWKKFGTNRLMPKGVDINYLISLICSLDCIGV</sequence>
<proteinExistence type="predicted"/>
<name>A0ABU0AQZ2_9BACI</name>
<accession>A0ABU0AQZ2</accession>
<comment type="caution">
    <text evidence="1">The sequence shown here is derived from an EMBL/GenBank/DDBJ whole genome shotgun (WGS) entry which is preliminary data.</text>
</comment>
<protein>
    <submittedName>
        <fullName evidence="1">Uncharacterized protein</fullName>
    </submittedName>
</protein>